<evidence type="ECO:0000313" key="4">
    <source>
        <dbReference type="Proteomes" id="UP000406256"/>
    </source>
</evidence>
<dbReference type="RefSeq" id="WP_174994850.1">
    <property type="nucleotide sequence ID" value="NZ_CABPSB010000002.1"/>
</dbReference>
<dbReference type="NCBIfam" id="TIGR02568">
    <property type="entry name" value="LcrE"/>
    <property type="match status" value="1"/>
</dbReference>
<reference evidence="3 4" key="1">
    <citation type="submission" date="2019-08" db="EMBL/GenBank/DDBJ databases">
        <authorList>
            <person name="Peeters C."/>
        </authorList>
    </citation>
    <scope>NUCLEOTIDE SEQUENCE [LARGE SCALE GENOMIC DNA]</scope>
    <source>
        <strain evidence="3 4">LMG 31108</strain>
    </source>
</reference>
<organism evidence="3 4">
    <name type="scientific">Pandoraea anhela</name>
    <dbReference type="NCBI Taxonomy" id="2508295"/>
    <lineage>
        <taxon>Bacteria</taxon>
        <taxon>Pseudomonadati</taxon>
        <taxon>Pseudomonadota</taxon>
        <taxon>Betaproteobacteria</taxon>
        <taxon>Burkholderiales</taxon>
        <taxon>Burkholderiaceae</taxon>
        <taxon>Pandoraea</taxon>
    </lineage>
</organism>
<dbReference type="GO" id="GO:0030254">
    <property type="term" value="P:protein secretion by the type III secretion system"/>
    <property type="evidence" value="ECO:0007669"/>
    <property type="project" value="InterPro"/>
</dbReference>
<keyword evidence="4" id="KW-1185">Reference proteome</keyword>
<dbReference type="AlphaFoldDB" id="A0A5E4SNH0"/>
<dbReference type="InterPro" id="IPR013401">
    <property type="entry name" value="T3SS_LcrE"/>
</dbReference>
<dbReference type="GO" id="GO:0009986">
    <property type="term" value="C:cell surface"/>
    <property type="evidence" value="ECO:0007669"/>
    <property type="project" value="InterPro"/>
</dbReference>
<dbReference type="GO" id="GO:0050709">
    <property type="term" value="P:negative regulation of protein secretion"/>
    <property type="evidence" value="ECO:0007669"/>
    <property type="project" value="InterPro"/>
</dbReference>
<sequence length="381" mass="42276">MASLDVIRSSPSSSFSESTAKTSSGRQRATRMADDDDGPQRLLSGGPVADIRRASESSDEMSSAMAQFRLRANRQEENRGMAQSYDYILEEDAPNKIREILGASWVTPEELTRLLRRAFDDVSDRWLALQAIATQRASLRVDQQLVLEAVIAEAQAAPPEEIRERKAGVHCAIKARLVGHHMALDFAPNMLRAAYRSFLTTESSDIEIYQTWISGFGAERREQVLVFMEGAIVDDMRAEDPSSTPPQFASSLARLGTLRRLRACERSFVLRVSGSALAAPFNANEKDWLHFLLAVLTDPMALDESLRYTMGVNALLHDNRDHARLINLLLFACHQLPGEPLQTQENRDLLLEGLQALGGVAYARESSAHAADPVSRNRRSA</sequence>
<dbReference type="InterPro" id="IPR010812">
    <property type="entry name" value="HrpJ-like"/>
</dbReference>
<feature type="region of interest" description="Disordered" evidence="1">
    <location>
        <begin position="1"/>
        <end position="48"/>
    </location>
</feature>
<dbReference type="Proteomes" id="UP000406256">
    <property type="component" value="Unassembled WGS sequence"/>
</dbReference>
<evidence type="ECO:0000313" key="3">
    <source>
        <dbReference type="EMBL" id="VVD77396.1"/>
    </source>
</evidence>
<dbReference type="SUPFAM" id="SSF140591">
    <property type="entry name" value="Type III secretion system domain"/>
    <property type="match status" value="1"/>
</dbReference>
<proteinExistence type="predicted"/>
<dbReference type="PRINTS" id="PR01344">
    <property type="entry name" value="INVEPROTEIN"/>
</dbReference>
<dbReference type="Gene3D" id="1.10.150.630">
    <property type="match status" value="1"/>
</dbReference>
<accession>A0A5E4SNH0</accession>
<evidence type="ECO:0000259" key="2">
    <source>
        <dbReference type="Pfam" id="PF07201"/>
    </source>
</evidence>
<gene>
    <name evidence="3" type="ORF">PAN31108_00929</name>
</gene>
<feature type="compositionally biased region" description="Low complexity" evidence="1">
    <location>
        <begin position="9"/>
        <end position="24"/>
    </location>
</feature>
<feature type="domain" description="Hypersensitivity response secretion-like HrpJ" evidence="2">
    <location>
        <begin position="55"/>
        <end position="214"/>
    </location>
</feature>
<dbReference type="Pfam" id="PF07201">
    <property type="entry name" value="HrpJ"/>
    <property type="match status" value="1"/>
</dbReference>
<evidence type="ECO:0000256" key="1">
    <source>
        <dbReference type="SAM" id="MobiDB-lite"/>
    </source>
</evidence>
<dbReference type="InterPro" id="IPR003520">
    <property type="entry name" value="Invas_InvE"/>
</dbReference>
<dbReference type="EMBL" id="CABPSB010000002">
    <property type="protein sequence ID" value="VVD77396.1"/>
    <property type="molecule type" value="Genomic_DNA"/>
</dbReference>
<protein>
    <submittedName>
        <fullName evidence="3">SepL/TyeA/HrpJ family type III secretion system gatekeeper</fullName>
    </submittedName>
</protein>
<name>A0A5E4SNH0_9BURK</name>
<dbReference type="GO" id="GO:0019867">
    <property type="term" value="C:outer membrane"/>
    <property type="evidence" value="ECO:0007669"/>
    <property type="project" value="InterPro"/>
</dbReference>